<dbReference type="Pfam" id="PF13456">
    <property type="entry name" value="RVT_3"/>
    <property type="match status" value="1"/>
</dbReference>
<protein>
    <submittedName>
        <fullName evidence="2">Gag protease polyprotein</fullName>
    </submittedName>
</protein>
<gene>
    <name evidence="2" type="ORF">EPI10_024957</name>
</gene>
<dbReference type="PANTHER" id="PTHR45835:SF99">
    <property type="entry name" value="CHROMO DOMAIN-CONTAINING PROTEIN-RELATED"/>
    <property type="match status" value="1"/>
</dbReference>
<evidence type="ECO:0000313" key="2">
    <source>
        <dbReference type="EMBL" id="KAA3474692.1"/>
    </source>
</evidence>
<dbReference type="PROSITE" id="PS50994">
    <property type="entry name" value="INTEGRASE"/>
    <property type="match status" value="1"/>
</dbReference>
<accession>A0A5B6W0P8</accession>
<keyword evidence="3" id="KW-1185">Reference proteome</keyword>
<dbReference type="InterPro" id="IPR036397">
    <property type="entry name" value="RNaseH_sf"/>
</dbReference>
<dbReference type="OrthoDB" id="115950at2759"/>
<dbReference type="GO" id="GO:0006508">
    <property type="term" value="P:proteolysis"/>
    <property type="evidence" value="ECO:0007669"/>
    <property type="project" value="UniProtKB-KW"/>
</dbReference>
<name>A0A5B6W0P8_9ROSI</name>
<dbReference type="SUPFAM" id="SSF53098">
    <property type="entry name" value="Ribonuclease H-like"/>
    <property type="match status" value="1"/>
</dbReference>
<comment type="caution">
    <text evidence="2">The sequence shown here is derived from an EMBL/GenBank/DDBJ whole genome shotgun (WGS) entry which is preliminary data.</text>
</comment>
<sequence>MCGNLKQMYWWPRLPLSPRKNDAIWVIVDRLTKSAYFIPVHTDYSLEKLAELYVYEIFKLHGVLESIISDRDPRFTSRFWSKLHETLGTQLHFSTAFHPQTDGQSVHVIQILEDMLCCCILEFKGSFEKILSLVEFAYNNSYQSSIKMAPYKALYGLKCKTFLYWTKLSKRKLFVASKARFKPQMGYAKKLDVTSVFEAEATALLEGFLVAWTKGFRMVEVESYNALLIEVVCSEHAASNGVDAFGSWLHIHGN</sequence>
<dbReference type="GO" id="GO:0008233">
    <property type="term" value="F:peptidase activity"/>
    <property type="evidence" value="ECO:0007669"/>
    <property type="project" value="UniProtKB-KW"/>
</dbReference>
<dbReference type="EMBL" id="SMMG02000005">
    <property type="protein sequence ID" value="KAA3474692.1"/>
    <property type="molecule type" value="Genomic_DNA"/>
</dbReference>
<dbReference type="PANTHER" id="PTHR45835">
    <property type="entry name" value="YALI0A06105P"/>
    <property type="match status" value="1"/>
</dbReference>
<dbReference type="GO" id="GO:0004523">
    <property type="term" value="F:RNA-DNA hybrid ribonuclease activity"/>
    <property type="evidence" value="ECO:0007669"/>
    <property type="project" value="InterPro"/>
</dbReference>
<dbReference type="InterPro" id="IPR002156">
    <property type="entry name" value="RNaseH_domain"/>
</dbReference>
<dbReference type="InterPro" id="IPR001584">
    <property type="entry name" value="Integrase_cat-core"/>
</dbReference>
<proteinExistence type="predicted"/>
<dbReference type="InterPro" id="IPR012337">
    <property type="entry name" value="RNaseH-like_sf"/>
</dbReference>
<evidence type="ECO:0000313" key="3">
    <source>
        <dbReference type="Proteomes" id="UP000325315"/>
    </source>
</evidence>
<organism evidence="2 3">
    <name type="scientific">Gossypium australe</name>
    <dbReference type="NCBI Taxonomy" id="47621"/>
    <lineage>
        <taxon>Eukaryota</taxon>
        <taxon>Viridiplantae</taxon>
        <taxon>Streptophyta</taxon>
        <taxon>Embryophyta</taxon>
        <taxon>Tracheophyta</taxon>
        <taxon>Spermatophyta</taxon>
        <taxon>Magnoliopsida</taxon>
        <taxon>eudicotyledons</taxon>
        <taxon>Gunneridae</taxon>
        <taxon>Pentapetalae</taxon>
        <taxon>rosids</taxon>
        <taxon>malvids</taxon>
        <taxon>Malvales</taxon>
        <taxon>Malvaceae</taxon>
        <taxon>Malvoideae</taxon>
        <taxon>Gossypium</taxon>
    </lineage>
</organism>
<keyword evidence="2" id="KW-0645">Protease</keyword>
<dbReference type="Gene3D" id="3.30.420.10">
    <property type="entry name" value="Ribonuclease H-like superfamily/Ribonuclease H"/>
    <property type="match status" value="1"/>
</dbReference>
<dbReference type="Proteomes" id="UP000325315">
    <property type="component" value="Unassembled WGS sequence"/>
</dbReference>
<reference evidence="3" key="1">
    <citation type="journal article" date="2019" name="Plant Biotechnol. J.">
        <title>Genome sequencing of the Australian wild diploid species Gossypium australe highlights disease resistance and delayed gland morphogenesis.</title>
        <authorList>
            <person name="Cai Y."/>
            <person name="Cai X."/>
            <person name="Wang Q."/>
            <person name="Wang P."/>
            <person name="Zhang Y."/>
            <person name="Cai C."/>
            <person name="Xu Y."/>
            <person name="Wang K."/>
            <person name="Zhou Z."/>
            <person name="Wang C."/>
            <person name="Geng S."/>
            <person name="Li B."/>
            <person name="Dong Q."/>
            <person name="Hou Y."/>
            <person name="Wang H."/>
            <person name="Ai P."/>
            <person name="Liu Z."/>
            <person name="Yi F."/>
            <person name="Sun M."/>
            <person name="An G."/>
            <person name="Cheng J."/>
            <person name="Zhang Y."/>
            <person name="Shi Q."/>
            <person name="Xie Y."/>
            <person name="Shi X."/>
            <person name="Chang Y."/>
            <person name="Huang F."/>
            <person name="Chen Y."/>
            <person name="Hong S."/>
            <person name="Mi L."/>
            <person name="Sun Q."/>
            <person name="Zhang L."/>
            <person name="Zhou B."/>
            <person name="Peng R."/>
            <person name="Zhang X."/>
            <person name="Liu F."/>
        </authorList>
    </citation>
    <scope>NUCLEOTIDE SEQUENCE [LARGE SCALE GENOMIC DNA]</scope>
    <source>
        <strain evidence="3">cv. PA1801</strain>
    </source>
</reference>
<feature type="domain" description="Integrase catalytic" evidence="1">
    <location>
        <begin position="1"/>
        <end position="158"/>
    </location>
</feature>
<keyword evidence="2" id="KW-0378">Hydrolase</keyword>
<dbReference type="GO" id="GO:0003676">
    <property type="term" value="F:nucleic acid binding"/>
    <property type="evidence" value="ECO:0007669"/>
    <property type="project" value="InterPro"/>
</dbReference>
<dbReference type="AlphaFoldDB" id="A0A5B6W0P8"/>
<dbReference type="GO" id="GO:0015074">
    <property type="term" value="P:DNA integration"/>
    <property type="evidence" value="ECO:0007669"/>
    <property type="project" value="InterPro"/>
</dbReference>
<evidence type="ECO:0000259" key="1">
    <source>
        <dbReference type="PROSITE" id="PS50994"/>
    </source>
</evidence>